<keyword evidence="5" id="KW-1185">Reference proteome</keyword>
<comment type="caution">
    <text evidence="4">The sequence shown here is derived from an EMBL/GenBank/DDBJ whole genome shotgun (WGS) entry which is preliminary data.</text>
</comment>
<accession>A0ABS0WWP2</accession>
<keyword evidence="2" id="KW-1133">Transmembrane helix</keyword>
<gene>
    <name evidence="4" type="ORF">JBL43_19350</name>
</gene>
<sequence>MLKKYLVFLSFALLVLTTTSVFAQGGGQGPPAPGGGGPVDNGTPPANPIDGGLGLLLVVGIGYGVKKLRKED</sequence>
<feature type="transmembrane region" description="Helical" evidence="2">
    <location>
        <begin position="47"/>
        <end position="65"/>
    </location>
</feature>
<evidence type="ECO:0008006" key="6">
    <source>
        <dbReference type="Google" id="ProtNLM"/>
    </source>
</evidence>
<feature type="region of interest" description="Disordered" evidence="1">
    <location>
        <begin position="25"/>
        <end position="47"/>
    </location>
</feature>
<protein>
    <recommendedName>
        <fullName evidence="6">Signal peptidase</fullName>
    </recommendedName>
</protein>
<dbReference type="EMBL" id="JAEHFJ010000015">
    <property type="protein sequence ID" value="MBJ2176416.1"/>
    <property type="molecule type" value="Genomic_DNA"/>
</dbReference>
<organism evidence="4 5">
    <name type="scientific">Aureibaculum flavum</name>
    <dbReference type="NCBI Taxonomy" id="2795986"/>
    <lineage>
        <taxon>Bacteria</taxon>
        <taxon>Pseudomonadati</taxon>
        <taxon>Bacteroidota</taxon>
        <taxon>Flavobacteriia</taxon>
        <taxon>Flavobacteriales</taxon>
        <taxon>Flavobacteriaceae</taxon>
        <taxon>Aureibaculum</taxon>
    </lineage>
</organism>
<dbReference type="RefSeq" id="WP_198843004.1">
    <property type="nucleotide sequence ID" value="NZ_JAEHFJ010000015.1"/>
</dbReference>
<feature type="compositionally biased region" description="Gly residues" evidence="1">
    <location>
        <begin position="25"/>
        <end position="39"/>
    </location>
</feature>
<evidence type="ECO:0000313" key="5">
    <source>
        <dbReference type="Proteomes" id="UP000623301"/>
    </source>
</evidence>
<feature type="chain" id="PRO_5047525387" description="Signal peptidase" evidence="3">
    <location>
        <begin position="24"/>
        <end position="72"/>
    </location>
</feature>
<evidence type="ECO:0000256" key="2">
    <source>
        <dbReference type="SAM" id="Phobius"/>
    </source>
</evidence>
<evidence type="ECO:0000313" key="4">
    <source>
        <dbReference type="EMBL" id="MBJ2176416.1"/>
    </source>
</evidence>
<name>A0ABS0WWP2_9FLAO</name>
<reference evidence="4 5" key="1">
    <citation type="submission" date="2020-12" db="EMBL/GenBank/DDBJ databases">
        <title>Aureibaculum luteum sp. nov. and Aureibaculum flavum sp. nov., novel members of the family Flavobacteriaceae isolated from Antarctic intertidal sediments.</title>
        <authorList>
            <person name="He X."/>
            <person name="Zhang X."/>
        </authorList>
    </citation>
    <scope>NUCLEOTIDE SEQUENCE [LARGE SCALE GENOMIC DNA]</scope>
    <source>
        <strain evidence="4 5">A20</strain>
    </source>
</reference>
<keyword evidence="2" id="KW-0812">Transmembrane</keyword>
<feature type="signal peptide" evidence="3">
    <location>
        <begin position="1"/>
        <end position="23"/>
    </location>
</feature>
<proteinExistence type="predicted"/>
<keyword evidence="3" id="KW-0732">Signal</keyword>
<dbReference type="NCBIfam" id="NF046080">
    <property type="entry name" value="PID_CTERM"/>
    <property type="match status" value="1"/>
</dbReference>
<dbReference type="Proteomes" id="UP000623301">
    <property type="component" value="Unassembled WGS sequence"/>
</dbReference>
<keyword evidence="2" id="KW-0472">Membrane</keyword>
<dbReference type="InterPro" id="IPR058207">
    <property type="entry name" value="PID_CTERM"/>
</dbReference>
<evidence type="ECO:0000256" key="1">
    <source>
        <dbReference type="SAM" id="MobiDB-lite"/>
    </source>
</evidence>
<evidence type="ECO:0000256" key="3">
    <source>
        <dbReference type="SAM" id="SignalP"/>
    </source>
</evidence>